<evidence type="ECO:0000256" key="2">
    <source>
        <dbReference type="ARBA" id="ARBA00004651"/>
    </source>
</evidence>
<keyword evidence="6" id="KW-0479">Metal-binding</keyword>
<feature type="region of interest" description="Disordered" evidence="15">
    <location>
        <begin position="1"/>
        <end position="41"/>
    </location>
</feature>
<evidence type="ECO:0000256" key="11">
    <source>
        <dbReference type="ARBA" id="ARBA00023098"/>
    </source>
</evidence>
<reference evidence="17 18" key="2">
    <citation type="journal article" date="2007" name="BMC Biol.">
        <title>A 100%-complete sequence reveals unusually simple genomic features in the hot-spring red alga Cyanidioschyzon merolae.</title>
        <authorList>
            <person name="Nozaki H."/>
            <person name="Takano H."/>
            <person name="Misumi O."/>
            <person name="Terasawa K."/>
            <person name="Matsuzaki M."/>
            <person name="Maruyama S."/>
            <person name="Nishida K."/>
            <person name="Yagisawa F."/>
            <person name="Yoshida Y."/>
            <person name="Fujiwara T."/>
            <person name="Takio S."/>
            <person name="Tamura K."/>
            <person name="Chung S.J."/>
            <person name="Nakamura S."/>
            <person name="Kuroiwa H."/>
            <person name="Tanaka K."/>
            <person name="Sato N."/>
            <person name="Kuroiwa T."/>
        </authorList>
    </citation>
    <scope>NUCLEOTIDE SEQUENCE [LARGE SCALE GENOMIC DNA]</scope>
    <source>
        <strain evidence="17 18">10D</strain>
    </source>
</reference>
<feature type="compositionally biased region" description="Basic and acidic residues" evidence="15">
    <location>
        <begin position="631"/>
        <end position="642"/>
    </location>
</feature>
<evidence type="ECO:0000256" key="14">
    <source>
        <dbReference type="ARBA" id="ARBA00026104"/>
    </source>
</evidence>
<comment type="subcellular location">
    <subcellularLocation>
        <location evidence="2">Cell membrane</location>
        <topology evidence="2">Multi-pass membrane protein</topology>
    </subcellularLocation>
</comment>
<dbReference type="CDD" id="cd00519">
    <property type="entry name" value="Lipase_3"/>
    <property type="match status" value="1"/>
</dbReference>
<keyword evidence="18" id="KW-1185">Reference proteome</keyword>
<dbReference type="InterPro" id="IPR029058">
    <property type="entry name" value="AB_hydrolase_fold"/>
</dbReference>
<evidence type="ECO:0000256" key="9">
    <source>
        <dbReference type="ARBA" id="ARBA00022963"/>
    </source>
</evidence>
<dbReference type="PANTHER" id="PTHR45792">
    <property type="entry name" value="DIACYLGLYCEROL LIPASE HOMOLOG-RELATED"/>
    <property type="match status" value="1"/>
</dbReference>
<gene>
    <name evidence="17" type="ORF">CYME_CMI173C</name>
</gene>
<keyword evidence="11" id="KW-0443">Lipid metabolism</keyword>
<feature type="domain" description="Fungal lipase-type" evidence="16">
    <location>
        <begin position="342"/>
        <end position="481"/>
    </location>
</feature>
<evidence type="ECO:0000256" key="6">
    <source>
        <dbReference type="ARBA" id="ARBA00022723"/>
    </source>
</evidence>
<reference evidence="17 18" key="1">
    <citation type="journal article" date="2004" name="Nature">
        <title>Genome sequence of the ultrasmall unicellular red alga Cyanidioschyzon merolae 10D.</title>
        <authorList>
            <person name="Matsuzaki M."/>
            <person name="Misumi O."/>
            <person name="Shin-i T."/>
            <person name="Maruyama S."/>
            <person name="Takahara M."/>
            <person name="Miyagishima S."/>
            <person name="Mori T."/>
            <person name="Nishida K."/>
            <person name="Yagisawa F."/>
            <person name="Nishida K."/>
            <person name="Yoshida Y."/>
            <person name="Nishimura Y."/>
            <person name="Nakao S."/>
            <person name="Kobayashi T."/>
            <person name="Momoyama Y."/>
            <person name="Higashiyama T."/>
            <person name="Minoda A."/>
            <person name="Sano M."/>
            <person name="Nomoto H."/>
            <person name="Oishi K."/>
            <person name="Hayashi H."/>
            <person name="Ohta F."/>
            <person name="Nishizaka S."/>
            <person name="Haga S."/>
            <person name="Miura S."/>
            <person name="Morishita T."/>
            <person name="Kabeya Y."/>
            <person name="Terasawa K."/>
            <person name="Suzuki Y."/>
            <person name="Ishii Y."/>
            <person name="Asakawa S."/>
            <person name="Takano H."/>
            <person name="Ohta N."/>
            <person name="Kuroiwa H."/>
            <person name="Tanaka K."/>
            <person name="Shimizu N."/>
            <person name="Sugano S."/>
            <person name="Sato N."/>
            <person name="Nozaki H."/>
            <person name="Ogasawara N."/>
            <person name="Kohara Y."/>
            <person name="Kuroiwa T."/>
        </authorList>
    </citation>
    <scope>NUCLEOTIDE SEQUENCE [LARGE SCALE GENOMIC DNA]</scope>
    <source>
        <strain evidence="17 18">10D</strain>
    </source>
</reference>
<dbReference type="OrthoDB" id="2802at2759"/>
<dbReference type="eggNOG" id="KOG2088">
    <property type="taxonomic scope" value="Eukaryota"/>
</dbReference>
<evidence type="ECO:0000313" key="18">
    <source>
        <dbReference type="Proteomes" id="UP000007014"/>
    </source>
</evidence>
<keyword evidence="9" id="KW-0442">Lipid degradation</keyword>
<dbReference type="GO" id="GO:0016298">
    <property type="term" value="F:lipase activity"/>
    <property type="evidence" value="ECO:0007669"/>
    <property type="project" value="TreeGrafter"/>
</dbReference>
<evidence type="ECO:0000256" key="1">
    <source>
        <dbReference type="ARBA" id="ARBA00001913"/>
    </source>
</evidence>
<accession>M1VGZ6</accession>
<evidence type="ECO:0000256" key="10">
    <source>
        <dbReference type="ARBA" id="ARBA00022989"/>
    </source>
</evidence>
<dbReference type="SUPFAM" id="SSF53474">
    <property type="entry name" value="alpha/beta-Hydrolases"/>
    <property type="match status" value="1"/>
</dbReference>
<dbReference type="Pfam" id="PF01764">
    <property type="entry name" value="Lipase_3"/>
    <property type="match status" value="1"/>
</dbReference>
<dbReference type="GO" id="GO:0046872">
    <property type="term" value="F:metal ion binding"/>
    <property type="evidence" value="ECO:0007669"/>
    <property type="project" value="UniProtKB-KW"/>
</dbReference>
<keyword evidence="10" id="KW-1133">Transmembrane helix</keyword>
<protein>
    <recommendedName>
        <fullName evidence="14">sn-1-specific diacylglycerol lipase</fullName>
        <ecNumber evidence="14">3.1.1.116</ecNumber>
    </recommendedName>
</protein>
<name>M1VGZ6_CYAM1</name>
<dbReference type="EMBL" id="AP006491">
    <property type="protein sequence ID" value="BAM80053.1"/>
    <property type="molecule type" value="Genomic_DNA"/>
</dbReference>
<dbReference type="RefSeq" id="XP_005536339.1">
    <property type="nucleotide sequence ID" value="XM_005536282.1"/>
</dbReference>
<dbReference type="GeneID" id="16993782"/>
<evidence type="ECO:0000256" key="13">
    <source>
        <dbReference type="ARBA" id="ARBA00024531"/>
    </source>
</evidence>
<dbReference type="AlphaFoldDB" id="M1VGZ6"/>
<dbReference type="GO" id="GO:0016042">
    <property type="term" value="P:lipid catabolic process"/>
    <property type="evidence" value="ECO:0007669"/>
    <property type="project" value="UniProtKB-KW"/>
</dbReference>
<dbReference type="InterPro" id="IPR052214">
    <property type="entry name" value="DAG_Lipase-Related"/>
</dbReference>
<organism evidence="17 18">
    <name type="scientific">Cyanidioschyzon merolae (strain NIES-3377 / 10D)</name>
    <name type="common">Unicellular red alga</name>
    <dbReference type="NCBI Taxonomy" id="280699"/>
    <lineage>
        <taxon>Eukaryota</taxon>
        <taxon>Rhodophyta</taxon>
        <taxon>Bangiophyceae</taxon>
        <taxon>Cyanidiales</taxon>
        <taxon>Cyanidiaceae</taxon>
        <taxon>Cyanidioschyzon</taxon>
    </lineage>
</organism>
<keyword evidence="5" id="KW-0812">Transmembrane</keyword>
<evidence type="ECO:0000256" key="7">
    <source>
        <dbReference type="ARBA" id="ARBA00022801"/>
    </source>
</evidence>
<evidence type="ECO:0000259" key="16">
    <source>
        <dbReference type="Pfam" id="PF01764"/>
    </source>
</evidence>
<evidence type="ECO:0000313" key="17">
    <source>
        <dbReference type="EMBL" id="BAM80053.1"/>
    </source>
</evidence>
<feature type="compositionally biased region" description="Polar residues" evidence="15">
    <location>
        <begin position="31"/>
        <end position="41"/>
    </location>
</feature>
<sequence length="655" mass="73556">MNTPERTTSEVERRPSATSSVFLDAEESVTGWDSETATPRQQLSVDVENLNNTELLADERATSVSSAPEQAERQTAGFAYDAELHDQYVQRMNWWCMIFCCQCGGACCGCFSKSDVRKSRESIRRETLERQAVMIGELLSAYEYDLFNKEKENETSSTQRTPFLSLFPFSPRSGRRQEQPDELVVRRELMKRFALLFDRSPGSRKTRKSYPVLLPQDWLRGVQLYILLGAFADEPDRMQRLCMNLPPVSVARIQWLHHWMRFAAAPLGQYLLMLERPASAFMNYPKSMIHALRMRSVPDSALLAVARRCRVGLDRILLAQMRSRTFLPAFIIVEDPVTDSLVVSVRGTMSVSDAFTDLEGTPEHFDVRCCEGSPVGAGVTITGTAHGGLLRSGGNLCKRILPVLKRAVERRGGNTRIIITGHSLGGGAAALLAIMLQAHLPNVYAVCFAPPPAVSIEAAEKCKAFMECVVRGNDSVPRMSLPAIAHFLRIAYLGKSRLSRLQKLALFFRCGCLCKFPPEIRDAVSHVTYSLENRRMFVPGRVFYITEPSTRNTCGDNSCCGPVCLIGACERQSAEAEAQESLLHRRLIREIDAKELRCLVGRNGIIEHHMPWGYERALRALLREANAPSLRRKELEERKRISEPANPDDLPLESR</sequence>
<dbReference type="Gramene" id="CMI173CT">
    <property type="protein sequence ID" value="CMI173CT"/>
    <property type="gene ID" value="CMI173C"/>
</dbReference>
<keyword evidence="7" id="KW-0378">Hydrolase</keyword>
<keyword evidence="8" id="KW-0106">Calcium</keyword>
<evidence type="ECO:0000256" key="3">
    <source>
        <dbReference type="ARBA" id="ARBA00022475"/>
    </source>
</evidence>
<dbReference type="PANTHER" id="PTHR45792:SF8">
    <property type="entry name" value="DIACYLGLYCEROL LIPASE-ALPHA"/>
    <property type="match status" value="1"/>
</dbReference>
<comment type="cofactor">
    <cofactor evidence="1">
        <name>Ca(2+)</name>
        <dbReference type="ChEBI" id="CHEBI:29108"/>
    </cofactor>
</comment>
<keyword evidence="3" id="KW-1003">Cell membrane</keyword>
<evidence type="ECO:0000256" key="15">
    <source>
        <dbReference type="SAM" id="MobiDB-lite"/>
    </source>
</evidence>
<dbReference type="InterPro" id="IPR002921">
    <property type="entry name" value="Fungal_lipase-type"/>
</dbReference>
<evidence type="ECO:0000256" key="12">
    <source>
        <dbReference type="ARBA" id="ARBA00023136"/>
    </source>
</evidence>
<dbReference type="HOGENOM" id="CLU_418803_0_0_1"/>
<proteinExistence type="predicted"/>
<keyword evidence="4" id="KW-0597">Phosphoprotein</keyword>
<keyword evidence="12" id="KW-0472">Membrane</keyword>
<evidence type="ECO:0000256" key="5">
    <source>
        <dbReference type="ARBA" id="ARBA00022692"/>
    </source>
</evidence>
<dbReference type="KEGG" id="cme:CYME_CMI173C"/>
<evidence type="ECO:0000256" key="4">
    <source>
        <dbReference type="ARBA" id="ARBA00022553"/>
    </source>
</evidence>
<dbReference type="EC" id="3.1.1.116" evidence="14"/>
<dbReference type="GO" id="GO:0005886">
    <property type="term" value="C:plasma membrane"/>
    <property type="evidence" value="ECO:0007669"/>
    <property type="project" value="UniProtKB-SubCell"/>
</dbReference>
<feature type="region of interest" description="Disordered" evidence="15">
    <location>
        <begin position="630"/>
        <end position="655"/>
    </location>
</feature>
<evidence type="ECO:0000256" key="8">
    <source>
        <dbReference type="ARBA" id="ARBA00022837"/>
    </source>
</evidence>
<dbReference type="Gene3D" id="3.40.50.1820">
    <property type="entry name" value="alpha/beta hydrolase"/>
    <property type="match status" value="1"/>
</dbReference>
<comment type="catalytic activity">
    <reaction evidence="13">
        <text>a 1,2-diacyl-sn-glycerol + H2O = a 2-acylglycerol + a fatty acid + H(+)</text>
        <dbReference type="Rhea" id="RHEA:33275"/>
        <dbReference type="ChEBI" id="CHEBI:15377"/>
        <dbReference type="ChEBI" id="CHEBI:15378"/>
        <dbReference type="ChEBI" id="CHEBI:17389"/>
        <dbReference type="ChEBI" id="CHEBI:17815"/>
        <dbReference type="ChEBI" id="CHEBI:28868"/>
        <dbReference type="EC" id="3.1.1.116"/>
    </reaction>
    <physiologicalReaction direction="left-to-right" evidence="13">
        <dbReference type="Rhea" id="RHEA:33276"/>
    </physiologicalReaction>
</comment>
<dbReference type="Proteomes" id="UP000007014">
    <property type="component" value="Chromosome 9"/>
</dbReference>